<feature type="transmembrane region" description="Helical" evidence="6">
    <location>
        <begin position="75"/>
        <end position="93"/>
    </location>
</feature>
<dbReference type="GO" id="GO:0051301">
    <property type="term" value="P:cell division"/>
    <property type="evidence" value="ECO:0007669"/>
    <property type="project" value="InterPro"/>
</dbReference>
<evidence type="ECO:0000256" key="5">
    <source>
        <dbReference type="ARBA" id="ARBA00023136"/>
    </source>
</evidence>
<name>A0A0G0Z4V3_9BACT</name>
<dbReference type="GO" id="GO:0008360">
    <property type="term" value="P:regulation of cell shape"/>
    <property type="evidence" value="ECO:0007669"/>
    <property type="project" value="UniProtKB-KW"/>
</dbReference>
<evidence type="ECO:0000313" key="8">
    <source>
        <dbReference type="Proteomes" id="UP000034875"/>
    </source>
</evidence>
<comment type="subcellular location">
    <subcellularLocation>
        <location evidence="1">Membrane</location>
        <topology evidence="1">Multi-pass membrane protein</topology>
    </subcellularLocation>
</comment>
<protein>
    <submittedName>
        <fullName evidence="7">Rod shape-determining protein rodA</fullName>
    </submittedName>
</protein>
<dbReference type="GO" id="GO:0005886">
    <property type="term" value="C:plasma membrane"/>
    <property type="evidence" value="ECO:0007669"/>
    <property type="project" value="TreeGrafter"/>
</dbReference>
<evidence type="ECO:0000256" key="2">
    <source>
        <dbReference type="ARBA" id="ARBA00022692"/>
    </source>
</evidence>
<accession>A0A0G0Z4V3</accession>
<evidence type="ECO:0000256" key="3">
    <source>
        <dbReference type="ARBA" id="ARBA00022960"/>
    </source>
</evidence>
<feature type="transmembrane region" description="Helical" evidence="6">
    <location>
        <begin position="339"/>
        <end position="359"/>
    </location>
</feature>
<feature type="transmembrane region" description="Helical" evidence="6">
    <location>
        <begin position="105"/>
        <end position="125"/>
    </location>
</feature>
<dbReference type="EMBL" id="LCCZ01000022">
    <property type="protein sequence ID" value="KKS43739.1"/>
    <property type="molecule type" value="Genomic_DNA"/>
</dbReference>
<dbReference type="NCBIfam" id="TIGR02210">
    <property type="entry name" value="rodA_shape"/>
    <property type="match status" value="1"/>
</dbReference>
<dbReference type="PATRIC" id="fig|1618341.3.peg.408"/>
<keyword evidence="5 6" id="KW-0472">Membrane</keyword>
<dbReference type="Pfam" id="PF01098">
    <property type="entry name" value="FTSW_RODA_SPOVE"/>
    <property type="match status" value="1"/>
</dbReference>
<feature type="transmembrane region" description="Helical" evidence="6">
    <location>
        <begin position="12"/>
        <end position="37"/>
    </location>
</feature>
<organism evidence="7 8">
    <name type="scientific">candidate division CPR1 bacterium GW2011_GWA2_42_17</name>
    <dbReference type="NCBI Taxonomy" id="1618341"/>
    <lineage>
        <taxon>Bacteria</taxon>
        <taxon>candidate division CPR1</taxon>
    </lineage>
</organism>
<dbReference type="PANTHER" id="PTHR30474">
    <property type="entry name" value="CELL CYCLE PROTEIN"/>
    <property type="match status" value="1"/>
</dbReference>
<feature type="transmembrane region" description="Helical" evidence="6">
    <location>
        <begin position="161"/>
        <end position="178"/>
    </location>
</feature>
<reference evidence="7 8" key="1">
    <citation type="journal article" date="2015" name="Nature">
        <title>rRNA introns, odd ribosomes, and small enigmatic genomes across a large radiation of phyla.</title>
        <authorList>
            <person name="Brown C.T."/>
            <person name="Hug L.A."/>
            <person name="Thomas B.C."/>
            <person name="Sharon I."/>
            <person name="Castelle C.J."/>
            <person name="Singh A."/>
            <person name="Wilkins M.J."/>
            <person name="Williams K.H."/>
            <person name="Banfield J.F."/>
        </authorList>
    </citation>
    <scope>NUCLEOTIDE SEQUENCE [LARGE SCALE GENOMIC DNA]</scope>
</reference>
<keyword evidence="3" id="KW-0133">Cell shape</keyword>
<sequence length="379" mass="42629">MGRNTLGIRKSFLAVDWIMVISLLPILGAGLVTMNSFIGESALFDKQVAWIGIGFIIFFLLSFFDFRFLRRTHMLVGLFVFSVVILIVLLILVQETKGAQSWLNLGFFSFEPADPIKLVLIALLAKYFSRRHIEIAHIRHILVSGFYASVFFFLVLLQPDFGSAIIIFLIWLGMVLASGISKKHLVLVFCVGAFVFTSLWFYVFKEYQKQRVINFIHPLSDIRGTGYNAYQSTIAVGSGEILGKGVGFGTQSRLKFLPEYETDFIFASYAEEWGFVGVLLLLFFYGIVIWRILLHAMRGSTNFEMLFGLGLSILLMSHFFVNIGMNIGLLPVTGITLPFMSYGGTHLITEFVGLGILMGMSRYQRAAHKDLSKNELPGV</sequence>
<evidence type="ECO:0000313" key="7">
    <source>
        <dbReference type="EMBL" id="KKS43739.1"/>
    </source>
</evidence>
<evidence type="ECO:0000256" key="1">
    <source>
        <dbReference type="ARBA" id="ARBA00004141"/>
    </source>
</evidence>
<keyword evidence="2 6" id="KW-0812">Transmembrane</keyword>
<proteinExistence type="predicted"/>
<dbReference type="Proteomes" id="UP000034875">
    <property type="component" value="Unassembled WGS sequence"/>
</dbReference>
<dbReference type="GO" id="GO:0015648">
    <property type="term" value="F:lipid-linked peptidoglycan transporter activity"/>
    <property type="evidence" value="ECO:0007669"/>
    <property type="project" value="TreeGrafter"/>
</dbReference>
<dbReference type="GO" id="GO:0032153">
    <property type="term" value="C:cell division site"/>
    <property type="evidence" value="ECO:0007669"/>
    <property type="project" value="TreeGrafter"/>
</dbReference>
<gene>
    <name evidence="7" type="ORF">UV05_C0022G0002</name>
</gene>
<evidence type="ECO:0000256" key="4">
    <source>
        <dbReference type="ARBA" id="ARBA00022989"/>
    </source>
</evidence>
<feature type="transmembrane region" description="Helical" evidence="6">
    <location>
        <begin position="306"/>
        <end position="327"/>
    </location>
</feature>
<feature type="transmembrane region" description="Helical" evidence="6">
    <location>
        <begin position="137"/>
        <end position="155"/>
    </location>
</feature>
<dbReference type="InterPro" id="IPR011923">
    <property type="entry name" value="RodA/MrdB"/>
</dbReference>
<dbReference type="PANTHER" id="PTHR30474:SF1">
    <property type="entry name" value="PEPTIDOGLYCAN GLYCOSYLTRANSFERASE MRDB"/>
    <property type="match status" value="1"/>
</dbReference>
<dbReference type="AlphaFoldDB" id="A0A0G0Z4V3"/>
<comment type="caution">
    <text evidence="7">The sequence shown here is derived from an EMBL/GenBank/DDBJ whole genome shotgun (WGS) entry which is preliminary data.</text>
</comment>
<feature type="transmembrane region" description="Helical" evidence="6">
    <location>
        <begin position="273"/>
        <end position="294"/>
    </location>
</feature>
<dbReference type="InterPro" id="IPR001182">
    <property type="entry name" value="FtsW/RodA"/>
</dbReference>
<feature type="transmembrane region" description="Helical" evidence="6">
    <location>
        <begin position="185"/>
        <end position="204"/>
    </location>
</feature>
<evidence type="ECO:0000256" key="6">
    <source>
        <dbReference type="SAM" id="Phobius"/>
    </source>
</evidence>
<feature type="transmembrane region" description="Helical" evidence="6">
    <location>
        <begin position="49"/>
        <end position="68"/>
    </location>
</feature>
<keyword evidence="4 6" id="KW-1133">Transmembrane helix</keyword>